<dbReference type="AlphaFoldDB" id="A0A397J1H0"/>
<comment type="caution">
    <text evidence="2">The sequence shown here is derived from an EMBL/GenBank/DDBJ whole genome shotgun (WGS) entry which is preliminary data.</text>
</comment>
<keyword evidence="3" id="KW-1185">Reference proteome</keyword>
<name>A0A397J1H0_9GLOM</name>
<proteinExistence type="predicted"/>
<dbReference type="OrthoDB" id="18234at2759"/>
<sequence>MVHDEVYGFSVTRPHLNRIDEYYNDENFTHYSRVVVVVDFEMEVRQQRCHRVMEIIILQEMSDDDDNNNNNNRSKNGIFG</sequence>
<gene>
    <name evidence="2" type="ORF">Glove_151g173</name>
</gene>
<dbReference type="Proteomes" id="UP000266861">
    <property type="component" value="Unassembled WGS sequence"/>
</dbReference>
<protein>
    <submittedName>
        <fullName evidence="2">Uncharacterized protein</fullName>
    </submittedName>
</protein>
<evidence type="ECO:0000313" key="2">
    <source>
        <dbReference type="EMBL" id="RHZ79114.1"/>
    </source>
</evidence>
<evidence type="ECO:0000313" key="3">
    <source>
        <dbReference type="Proteomes" id="UP000266861"/>
    </source>
</evidence>
<accession>A0A397J1H0</accession>
<evidence type="ECO:0000256" key="1">
    <source>
        <dbReference type="SAM" id="MobiDB-lite"/>
    </source>
</evidence>
<reference evidence="2 3" key="1">
    <citation type="submission" date="2018-08" db="EMBL/GenBank/DDBJ databases">
        <title>Genome and evolution of the arbuscular mycorrhizal fungus Diversispora epigaea (formerly Glomus versiforme) and its bacterial endosymbionts.</title>
        <authorList>
            <person name="Sun X."/>
            <person name="Fei Z."/>
            <person name="Harrison M."/>
        </authorList>
    </citation>
    <scope>NUCLEOTIDE SEQUENCE [LARGE SCALE GENOMIC DNA]</scope>
    <source>
        <strain evidence="2 3">IT104</strain>
    </source>
</reference>
<dbReference type="EMBL" id="PQFF01000142">
    <property type="protein sequence ID" value="RHZ79114.1"/>
    <property type="molecule type" value="Genomic_DNA"/>
</dbReference>
<feature type="region of interest" description="Disordered" evidence="1">
    <location>
        <begin position="61"/>
        <end position="80"/>
    </location>
</feature>
<organism evidence="2 3">
    <name type="scientific">Diversispora epigaea</name>
    <dbReference type="NCBI Taxonomy" id="1348612"/>
    <lineage>
        <taxon>Eukaryota</taxon>
        <taxon>Fungi</taxon>
        <taxon>Fungi incertae sedis</taxon>
        <taxon>Mucoromycota</taxon>
        <taxon>Glomeromycotina</taxon>
        <taxon>Glomeromycetes</taxon>
        <taxon>Diversisporales</taxon>
        <taxon>Diversisporaceae</taxon>
        <taxon>Diversispora</taxon>
    </lineage>
</organism>